<name>A0ABT1A177_9PSEU</name>
<keyword evidence="2" id="KW-0472">Membrane</keyword>
<dbReference type="Proteomes" id="UP001165283">
    <property type="component" value="Unassembled WGS sequence"/>
</dbReference>
<keyword evidence="4" id="KW-1185">Reference proteome</keyword>
<protein>
    <submittedName>
        <fullName evidence="3">DUF4282 domain-containing protein</fullName>
    </submittedName>
</protein>
<evidence type="ECO:0000256" key="1">
    <source>
        <dbReference type="SAM" id="MobiDB-lite"/>
    </source>
</evidence>
<keyword evidence="2" id="KW-0812">Transmembrane</keyword>
<dbReference type="InterPro" id="IPR025557">
    <property type="entry name" value="DUF4282"/>
</dbReference>
<keyword evidence="2" id="KW-1133">Transmembrane helix</keyword>
<proteinExistence type="predicted"/>
<dbReference type="RefSeq" id="WP_252439798.1">
    <property type="nucleotide sequence ID" value="NZ_JAGSOV010000037.1"/>
</dbReference>
<feature type="transmembrane region" description="Helical" evidence="2">
    <location>
        <begin position="76"/>
        <end position="96"/>
    </location>
</feature>
<feature type="transmembrane region" description="Helical" evidence="2">
    <location>
        <begin position="116"/>
        <end position="133"/>
    </location>
</feature>
<reference evidence="3" key="1">
    <citation type="submission" date="2021-04" db="EMBL/GenBank/DDBJ databases">
        <title>Pseudonocardia sp. nov., isolated from sandy soil of mangrove forest.</title>
        <authorList>
            <person name="Zan Z."/>
            <person name="Huang R."/>
            <person name="Liu W."/>
        </authorList>
    </citation>
    <scope>NUCLEOTIDE SEQUENCE</scope>
    <source>
        <strain evidence="3">S2-4</strain>
    </source>
</reference>
<evidence type="ECO:0000313" key="4">
    <source>
        <dbReference type="Proteomes" id="UP001165283"/>
    </source>
</evidence>
<sequence>MSYDPGAPGDRSQPPGGYGGPGGPPPYGSGYGQQPPPGAWGPPPGGPPQGPPGGYGAPPYQEPSKNFFSGLIDFKFGSYFTTVMLPIVYALGLVYLVVDLIRSVYVVFQLDSGQGILALVFGLIGVAFFAGLLKVGLELVKAVVEGAERDRR</sequence>
<gene>
    <name evidence="3" type="ORF">KDL28_17010</name>
</gene>
<feature type="compositionally biased region" description="Pro residues" evidence="1">
    <location>
        <begin position="34"/>
        <end position="51"/>
    </location>
</feature>
<evidence type="ECO:0000256" key="2">
    <source>
        <dbReference type="SAM" id="Phobius"/>
    </source>
</evidence>
<organism evidence="3 4">
    <name type="scientific">Pseudonocardia humida</name>
    <dbReference type="NCBI Taxonomy" id="2800819"/>
    <lineage>
        <taxon>Bacteria</taxon>
        <taxon>Bacillati</taxon>
        <taxon>Actinomycetota</taxon>
        <taxon>Actinomycetes</taxon>
        <taxon>Pseudonocardiales</taxon>
        <taxon>Pseudonocardiaceae</taxon>
        <taxon>Pseudonocardia</taxon>
    </lineage>
</organism>
<accession>A0ABT1A177</accession>
<dbReference type="EMBL" id="JAGSOV010000037">
    <property type="protein sequence ID" value="MCO1656761.1"/>
    <property type="molecule type" value="Genomic_DNA"/>
</dbReference>
<comment type="caution">
    <text evidence="3">The sequence shown here is derived from an EMBL/GenBank/DDBJ whole genome shotgun (WGS) entry which is preliminary data.</text>
</comment>
<evidence type="ECO:0000313" key="3">
    <source>
        <dbReference type="EMBL" id="MCO1656761.1"/>
    </source>
</evidence>
<feature type="region of interest" description="Disordered" evidence="1">
    <location>
        <begin position="1"/>
        <end position="61"/>
    </location>
</feature>
<dbReference type="Pfam" id="PF14110">
    <property type="entry name" value="DUF4282"/>
    <property type="match status" value="1"/>
</dbReference>